<organism evidence="4 5">
    <name type="scientific">Zea mays</name>
    <name type="common">Maize</name>
    <dbReference type="NCBI Taxonomy" id="4577"/>
    <lineage>
        <taxon>Eukaryota</taxon>
        <taxon>Viridiplantae</taxon>
        <taxon>Streptophyta</taxon>
        <taxon>Embryophyta</taxon>
        <taxon>Tracheophyta</taxon>
        <taxon>Spermatophyta</taxon>
        <taxon>Magnoliopsida</taxon>
        <taxon>Liliopsida</taxon>
        <taxon>Poales</taxon>
        <taxon>Poaceae</taxon>
        <taxon>PACMAD clade</taxon>
        <taxon>Panicoideae</taxon>
        <taxon>Andropogonodae</taxon>
        <taxon>Andropogoneae</taxon>
        <taxon>Tripsacinae</taxon>
        <taxon>Zea</taxon>
    </lineage>
</organism>
<evidence type="ECO:0000256" key="1">
    <source>
        <dbReference type="SAM" id="MobiDB-lite"/>
    </source>
</evidence>
<comment type="caution">
    <text evidence="4">The sequence shown here is derived from an EMBL/GenBank/DDBJ whole genome shotgun (WGS) entry which is preliminary data.</text>
</comment>
<protein>
    <submittedName>
        <fullName evidence="4">ATP-dependent DNA helicase PIF1</fullName>
    </submittedName>
</protein>
<feature type="region of interest" description="Disordered" evidence="1">
    <location>
        <begin position="1"/>
        <end position="71"/>
    </location>
</feature>
<keyword evidence="4" id="KW-0378">Hydrolase</keyword>
<evidence type="ECO:0000313" key="5">
    <source>
        <dbReference type="Proteomes" id="UP000251960"/>
    </source>
</evidence>
<dbReference type="Gene3D" id="3.40.50.1820">
    <property type="entry name" value="alpha/beta hydrolase"/>
    <property type="match status" value="1"/>
</dbReference>
<feature type="compositionally biased region" description="Basic and acidic residues" evidence="1">
    <location>
        <begin position="24"/>
        <end position="49"/>
    </location>
</feature>
<reference evidence="4 5" key="1">
    <citation type="journal article" date="2018" name="Nat. Genet.">
        <title>Extensive intraspecific gene order and gene structural variations between Mo17 and other maize genomes.</title>
        <authorList>
            <person name="Sun S."/>
            <person name="Zhou Y."/>
            <person name="Chen J."/>
            <person name="Shi J."/>
            <person name="Zhao H."/>
            <person name="Zhao H."/>
            <person name="Song W."/>
            <person name="Zhang M."/>
            <person name="Cui Y."/>
            <person name="Dong X."/>
            <person name="Liu H."/>
            <person name="Ma X."/>
            <person name="Jiao Y."/>
            <person name="Wang B."/>
            <person name="Wei X."/>
            <person name="Stein J.C."/>
            <person name="Glaubitz J.C."/>
            <person name="Lu F."/>
            <person name="Yu G."/>
            <person name="Liang C."/>
            <person name="Fengler K."/>
            <person name="Li B."/>
            <person name="Rafalski A."/>
            <person name="Schnable P.S."/>
            <person name="Ware D.H."/>
            <person name="Buckler E.S."/>
            <person name="Lai J."/>
        </authorList>
    </citation>
    <scope>NUCLEOTIDE SEQUENCE [LARGE SCALE GENOMIC DNA]</scope>
    <source>
        <strain evidence="5">cv. Missouri 17</strain>
        <tissue evidence="4">Seedling</tissue>
    </source>
</reference>
<accession>A0A3L6E727</accession>
<feature type="domain" description="DNA helicase Pif1-like 2B" evidence="3">
    <location>
        <begin position="1021"/>
        <end position="1067"/>
    </location>
</feature>
<dbReference type="EMBL" id="NCVQ01000007">
    <property type="protein sequence ID" value="PWZ16699.1"/>
    <property type="molecule type" value="Genomic_DNA"/>
</dbReference>
<gene>
    <name evidence="4" type="primary">pif1_143</name>
    <name evidence="4" type="ORF">Zm00014a_044149</name>
</gene>
<dbReference type="PANTHER" id="PTHR10492">
    <property type="match status" value="1"/>
</dbReference>
<evidence type="ECO:0000259" key="2">
    <source>
        <dbReference type="Pfam" id="PF01764"/>
    </source>
</evidence>
<dbReference type="Pfam" id="PF01764">
    <property type="entry name" value="Lipase_3"/>
    <property type="match status" value="1"/>
</dbReference>
<dbReference type="SUPFAM" id="SSF53474">
    <property type="entry name" value="alpha/beta-Hydrolases"/>
    <property type="match status" value="1"/>
</dbReference>
<sequence length="1782" mass="203612">MDPFKNNDVRPPLRELSSNTLEGGHVDARQRKRERERGQYAAMSDEKKNELKKHHESHKKENLEYSKDECPEVPVSDESIIDLTISCDNTQGGRTDVSQYDCPDVSIGDGSIIDYTIPCGTTLGGCDDARQCKRERERARYATMSAEKKNKLKKCRQSRKKENVVHHECSEDADEGVHFVENHDEDVLFEEDDDEEDGYLFARQDGESIEDIEIDETQDAFTVTPDIPDPYDKVYSNIPKETHSLDIFVDCVYCKAKKFHMTTNMDCGIYTFRAHGMMYHNVRSFGREDGMEHKHLELYFYDDDSSLEHRYHKCRQDHLEKDKAVIKQLVEILKGNPYSEHLRCMGHVDNVEDYHIALNLDQTLNQKLYNAPITSEVAAVWIEGSERRGQFSNSVMMHGKDKSSHDICSYHGCYDALSYLMFFPKGEPGWHANIPKSNVSMDEVDTYHEQHRTRDANDDDTCIFNLVLHGKQLFQQFTVDTYIKIESSCLDFICKNQDRLRADLYKGLRKYKLTCPNQYDLLISVEIPDKKKYPQLYKMVIKHMMHGPCGLLNPKCPCTKGRASCKNYYPRAFSNATLQGKDSYPIYMCRDDGSKEKVRGCELDNRWVIPYNPYLLRLFNCHIDVEASRSIKVVKYLFKYIFKGHDRASVAMRDANNADGDVDEIKQYRDARWVTPPEALWRIFSFDLSQNSPLVMKLQLHLENMHMVSFHECAKVNHVVQRPGAYRSMLTTYFEANRLHEEARGILYRDFSEWYTLQQGKVWQRRKRNTSGQVGRIISAHLAEGEHFYLRLLLNHVTGATSYADLRTIDGDTLPSFREAAQRRGLLEADDTIDECLNEAALYQMPSTLRRLFATILSMGKDINTFPLPAIIDRYDDSHGTDREVYEDESIEQTAEDVAMKETLNKEQRSAYDKILSVVDTNNGGTEEANNDGDVRLPNEVCVPYTGNDRDLAILIDDIYPNLNENMSNTSYITSRAILSTRNDWVDMINMRMIDRFQGEQMMYHRFDTTVDDPNNYYPSEFLNTLTPNGLPPHVLKLKVGCPIMLLRNIDPANGLCNDTRLVVHGFQKNSIDAEIVLGQLAGMRIFLPRKPLCPSNDEMFPLQFKRKQFPIRLSFAMTVNKAQGQMIPNVGVYLPEPVFSHGQLYVALSRATARSKVKILAIPVTDEKKKKGVERNSTINGATYTKNIVYKEKNNVQYANLVYKEVLTPTHSEAVEGHHDSRLIEPRLVESDANLEFVTGILGSLTEKQDTEKANGVVSGCDVGFQNGNYHLDSLHLELLMSNSKYDPRVCVINEIQEPSLGACNLISQERKVAVGHSACATPENVTVENKSSAPEACKGQCHSDSSASNLLESYMIHDFEVDGCDNFEIGTQLSELINLCMKDSIEGQSNFGAAPMEQNTIDSKRLSLDYEAKCPLCGSDISDLSEELRQLHTTNCHSCVVLLFKCHWIAAFIMVAFSTGGIQWESVQIDQRVRWHGGQPNNGGTKQGKDSAMKPPLAAEGLHPCLGKAWRAKHGEVMDSHNLVERVGVLLRFEFREKCFSFWVVGKAVMLDEIINYVQTLQRQIEVHHGFYSAYDNTTLLYEILKSIKWARKTYGNLPINVVGHSMGGNLASFCALDLLVEEGSPAKRAFTILCDLHHWKLWFDEHTTNAICDACFHPSSRICLFVHDNFHIVEVNSSCMKYLSSGFTTLPFRLNKKLFKKEPEWFYLADELSPDELERLTNHDHGWLIANPHQFKVPSWLLKRKKDYNDGTTMVCPYWGLLIRGQHTKSTERHGKTVG</sequence>
<evidence type="ECO:0000313" key="4">
    <source>
        <dbReference type="EMBL" id="PWZ16699.1"/>
    </source>
</evidence>
<dbReference type="PANTHER" id="PTHR10492:SF92">
    <property type="entry name" value="ATP-DEPENDENT DNA HELICASE"/>
    <property type="match status" value="1"/>
</dbReference>
<dbReference type="SUPFAM" id="SSF52540">
    <property type="entry name" value="P-loop containing nucleoside triphosphate hydrolases"/>
    <property type="match status" value="1"/>
</dbReference>
<feature type="compositionally biased region" description="Basic and acidic residues" evidence="1">
    <location>
        <begin position="1"/>
        <end position="13"/>
    </location>
</feature>
<dbReference type="CDD" id="cd18809">
    <property type="entry name" value="SF1_C_RecD"/>
    <property type="match status" value="1"/>
</dbReference>
<dbReference type="InterPro" id="IPR027417">
    <property type="entry name" value="P-loop_NTPase"/>
</dbReference>
<dbReference type="ExpressionAtlas" id="A0A3L6E727">
    <property type="expression patterns" value="baseline and differential"/>
</dbReference>
<name>A0A3L6E727_MAIZE</name>
<dbReference type="GO" id="GO:0004386">
    <property type="term" value="F:helicase activity"/>
    <property type="evidence" value="ECO:0007669"/>
    <property type="project" value="UniProtKB-KW"/>
</dbReference>
<dbReference type="Pfam" id="PF21530">
    <property type="entry name" value="Pif1_2B_dom"/>
    <property type="match status" value="1"/>
</dbReference>
<dbReference type="Proteomes" id="UP000251960">
    <property type="component" value="Chromosome 6"/>
</dbReference>
<dbReference type="FunFam" id="3.40.50.300:FF:002884">
    <property type="entry name" value="ATP-dependent DNA helicase"/>
    <property type="match status" value="1"/>
</dbReference>
<feature type="domain" description="Fungal lipase-type" evidence="2">
    <location>
        <begin position="1556"/>
        <end position="1628"/>
    </location>
</feature>
<dbReference type="InterPro" id="IPR049163">
    <property type="entry name" value="Pif1-like_2B_dom"/>
</dbReference>
<proteinExistence type="predicted"/>
<dbReference type="GO" id="GO:0006629">
    <property type="term" value="P:lipid metabolic process"/>
    <property type="evidence" value="ECO:0007669"/>
    <property type="project" value="InterPro"/>
</dbReference>
<feature type="compositionally biased region" description="Basic and acidic residues" evidence="1">
    <location>
        <begin position="58"/>
        <end position="70"/>
    </location>
</feature>
<keyword evidence="4" id="KW-0347">Helicase</keyword>
<dbReference type="InterPro" id="IPR029058">
    <property type="entry name" value="AB_hydrolase_fold"/>
</dbReference>
<keyword evidence="4" id="KW-0547">Nucleotide-binding</keyword>
<keyword evidence="4" id="KW-0067">ATP-binding</keyword>
<dbReference type="InterPro" id="IPR002921">
    <property type="entry name" value="Fungal_lipase-type"/>
</dbReference>
<evidence type="ECO:0000259" key="3">
    <source>
        <dbReference type="Pfam" id="PF21530"/>
    </source>
</evidence>